<dbReference type="Proteomes" id="UP000005695">
    <property type="component" value="Unassembled WGS sequence"/>
</dbReference>
<reference evidence="1" key="1">
    <citation type="submission" date="2006-05" db="EMBL/GenBank/DDBJ databases">
        <title>Annotation of the draft genome assembly of Desulfuromonas acetoxidans DSM 684.</title>
        <authorList>
            <consortium name="US DOE Joint Genome Institute (JGI-ORNL)"/>
            <person name="Larimer F."/>
            <person name="Land M."/>
            <person name="Hauser L."/>
        </authorList>
    </citation>
    <scope>NUCLEOTIDE SEQUENCE [LARGE SCALE GENOMIC DNA]</scope>
    <source>
        <strain evidence="1">DSM 684</strain>
    </source>
</reference>
<organism evidence="1 2">
    <name type="scientific">Desulfuromonas acetoxidans (strain DSM 684 / 11070)</name>
    <dbReference type="NCBI Taxonomy" id="281689"/>
    <lineage>
        <taxon>Bacteria</taxon>
        <taxon>Pseudomonadati</taxon>
        <taxon>Thermodesulfobacteriota</taxon>
        <taxon>Desulfuromonadia</taxon>
        <taxon>Desulfuromonadales</taxon>
        <taxon>Desulfuromonadaceae</taxon>
        <taxon>Desulfuromonas</taxon>
    </lineage>
</organism>
<sequence length="295" mass="33638">MYHKVSARRNAMTETFIFTLVCRPKKKHRLVTEYNSAANAIGRHLAALLKTLNVICRPDALYTLEHAQNDKAHQFTYHITTKQTDHVDNIYVQFPELIYSITKRVLSAKYGSKGEPFKLSEEEQNQINTIIKKPLKDFQEKPISEHFSKMIRSLKIPLKTVEIEIFQGNSKSATNSNSEKPPLDLFCDSGQTSNHDNNDKITYEPYDEQISRIADDHIVEPEQHIIDLFAGYKSRLDAINVGGKIAENEVRLSFSPEALSNFCELCTTRLGSIEALIDVNPDENGYHKVIKIIES</sequence>
<proteinExistence type="predicted"/>
<keyword evidence="2" id="KW-1185">Reference proteome</keyword>
<reference evidence="1" key="2">
    <citation type="submission" date="2006-05" db="EMBL/GenBank/DDBJ databases">
        <title>Sequencing of the draft genome and assembly of Desulfuromonas acetoxidans DSM 684.</title>
        <authorList>
            <consortium name="US DOE Joint Genome Institute (JGI-PGF)"/>
            <person name="Copeland A."/>
            <person name="Lucas S."/>
            <person name="Lapidus A."/>
            <person name="Barry K."/>
            <person name="Detter J.C."/>
            <person name="Glavina del Rio T."/>
            <person name="Hammon N."/>
            <person name="Israni S."/>
            <person name="Dalin E."/>
            <person name="Tice H."/>
            <person name="Bruce D."/>
            <person name="Pitluck S."/>
            <person name="Richardson P."/>
        </authorList>
    </citation>
    <scope>NUCLEOTIDE SEQUENCE [LARGE SCALE GENOMIC DNA]</scope>
    <source>
        <strain evidence="1">DSM 684</strain>
    </source>
</reference>
<comment type="caution">
    <text evidence="1">The sequence shown here is derived from an EMBL/GenBank/DDBJ whole genome shotgun (WGS) entry which is preliminary data.</text>
</comment>
<gene>
    <name evidence="1" type="ORF">Dace_0454</name>
</gene>
<name>Q1JW42_DESA6</name>
<accession>Q1JW42</accession>
<dbReference type="AlphaFoldDB" id="Q1JW42"/>
<protein>
    <submittedName>
        <fullName evidence="1">Uncharacterized protein</fullName>
    </submittedName>
</protein>
<evidence type="ECO:0000313" key="2">
    <source>
        <dbReference type="Proteomes" id="UP000005695"/>
    </source>
</evidence>
<evidence type="ECO:0000313" key="1">
    <source>
        <dbReference type="EMBL" id="EAT14446.1"/>
    </source>
</evidence>
<dbReference type="EMBL" id="AAEW02000026">
    <property type="protein sequence ID" value="EAT14446.1"/>
    <property type="molecule type" value="Genomic_DNA"/>
</dbReference>